<comment type="caution">
    <text evidence="2">The sequence shown here is derived from an EMBL/GenBank/DDBJ whole genome shotgun (WGS) entry which is preliminary data.</text>
</comment>
<dbReference type="GO" id="GO:0016477">
    <property type="term" value="P:cell migration"/>
    <property type="evidence" value="ECO:0007669"/>
    <property type="project" value="TreeGrafter"/>
</dbReference>
<dbReference type="EMBL" id="SRMA01023995">
    <property type="protein sequence ID" value="TRZ02237.1"/>
    <property type="molecule type" value="Genomic_DNA"/>
</dbReference>
<dbReference type="PANTHER" id="PTHR45818:SF3">
    <property type="entry name" value="PROTEIN VAV"/>
    <property type="match status" value="1"/>
</dbReference>
<dbReference type="PROSITE" id="PS50021">
    <property type="entry name" value="CH"/>
    <property type="match status" value="1"/>
</dbReference>
<proteinExistence type="predicted"/>
<dbReference type="STRING" id="623744.A0A553RJ80"/>
<dbReference type="InterPro" id="IPR036872">
    <property type="entry name" value="CH_dom_sf"/>
</dbReference>
<protein>
    <recommendedName>
        <fullName evidence="1">Calponin-homology (CH) domain-containing protein</fullName>
    </recommendedName>
</protein>
<dbReference type="GO" id="GO:0005085">
    <property type="term" value="F:guanyl-nucleotide exchange factor activity"/>
    <property type="evidence" value="ECO:0007669"/>
    <property type="project" value="TreeGrafter"/>
</dbReference>
<dbReference type="Gene3D" id="1.10.418.10">
    <property type="entry name" value="Calponin-like domain"/>
    <property type="match status" value="1"/>
</dbReference>
<dbReference type="PRINTS" id="PR00888">
    <property type="entry name" value="SM22CALPONIN"/>
</dbReference>
<gene>
    <name evidence="2" type="ORF">DNTS_034742</name>
</gene>
<dbReference type="Pfam" id="PF00307">
    <property type="entry name" value="CH"/>
    <property type="match status" value="1"/>
</dbReference>
<dbReference type="PANTHER" id="PTHR45818">
    <property type="entry name" value="PROTEIN VAV"/>
    <property type="match status" value="1"/>
</dbReference>
<feature type="domain" description="Calponin-homology (CH)" evidence="1">
    <location>
        <begin position="1"/>
        <end position="111"/>
    </location>
</feature>
<evidence type="ECO:0000313" key="3">
    <source>
        <dbReference type="Proteomes" id="UP000316079"/>
    </source>
</evidence>
<reference evidence="2 3" key="1">
    <citation type="journal article" date="2019" name="Sci. Data">
        <title>Hybrid genome assembly and annotation of Danionella translucida.</title>
        <authorList>
            <person name="Kadobianskyi M."/>
            <person name="Schulze L."/>
            <person name="Schuelke M."/>
            <person name="Judkewitz B."/>
        </authorList>
    </citation>
    <scope>NUCLEOTIDE SEQUENCE [LARGE SCALE GENOMIC DNA]</scope>
    <source>
        <strain evidence="2 3">Bolton</strain>
    </source>
</reference>
<dbReference type="Proteomes" id="UP000316079">
    <property type="component" value="Unassembled WGS sequence"/>
</dbReference>
<evidence type="ECO:0000313" key="2">
    <source>
        <dbReference type="EMBL" id="TRZ02237.1"/>
    </source>
</evidence>
<dbReference type="GO" id="GO:0005737">
    <property type="term" value="C:cytoplasm"/>
    <property type="evidence" value="ECO:0007669"/>
    <property type="project" value="TreeGrafter"/>
</dbReference>
<accession>A0A553RJ80</accession>
<sequence>MNSAEQTITWLITLGVLESPKKTLSDPEGFLQASLRDGVVLCKLLERLRPGSVSTIFQDPRKDECLSNIREFVKGCTLLYQIEVFEADDLFQGQNFSKVLNCLVALNKATS</sequence>
<dbReference type="InterPro" id="IPR001715">
    <property type="entry name" value="CH_dom"/>
</dbReference>
<dbReference type="OrthoDB" id="6019202at2759"/>
<dbReference type="SUPFAM" id="SSF47576">
    <property type="entry name" value="Calponin-homology domain, CH-domain"/>
    <property type="match status" value="1"/>
</dbReference>
<feature type="non-terminal residue" evidence="2">
    <location>
        <position position="111"/>
    </location>
</feature>
<dbReference type="SMART" id="SM00033">
    <property type="entry name" value="CH"/>
    <property type="match status" value="1"/>
</dbReference>
<dbReference type="InterPro" id="IPR003096">
    <property type="entry name" value="SM22_calponin"/>
</dbReference>
<organism evidence="2 3">
    <name type="scientific">Danionella cerebrum</name>
    <dbReference type="NCBI Taxonomy" id="2873325"/>
    <lineage>
        <taxon>Eukaryota</taxon>
        <taxon>Metazoa</taxon>
        <taxon>Chordata</taxon>
        <taxon>Craniata</taxon>
        <taxon>Vertebrata</taxon>
        <taxon>Euteleostomi</taxon>
        <taxon>Actinopterygii</taxon>
        <taxon>Neopterygii</taxon>
        <taxon>Teleostei</taxon>
        <taxon>Ostariophysi</taxon>
        <taxon>Cypriniformes</taxon>
        <taxon>Danionidae</taxon>
        <taxon>Danioninae</taxon>
        <taxon>Danionella</taxon>
    </lineage>
</organism>
<evidence type="ECO:0000259" key="1">
    <source>
        <dbReference type="PROSITE" id="PS50021"/>
    </source>
</evidence>
<dbReference type="AlphaFoldDB" id="A0A553RJ80"/>
<keyword evidence="3" id="KW-1185">Reference proteome</keyword>
<name>A0A553RJ80_9TELE</name>